<evidence type="ECO:0008006" key="4">
    <source>
        <dbReference type="Google" id="ProtNLM"/>
    </source>
</evidence>
<organism evidence="2 3">
    <name type="scientific">Candidatus Pseudobacter hemicellulosilyticus</name>
    <dbReference type="NCBI Taxonomy" id="3121375"/>
    <lineage>
        <taxon>Bacteria</taxon>
        <taxon>Pseudomonadati</taxon>
        <taxon>Bacteroidota</taxon>
        <taxon>Chitinophagia</taxon>
        <taxon>Chitinophagales</taxon>
        <taxon>Chitinophagaceae</taxon>
        <taxon>Pseudobacter</taxon>
    </lineage>
</organism>
<dbReference type="Proteomes" id="UP001220610">
    <property type="component" value="Chromosome"/>
</dbReference>
<gene>
    <name evidence="2" type="ORF">P0Y53_21100</name>
</gene>
<dbReference type="PROSITE" id="PS51257">
    <property type="entry name" value="PROKAR_LIPOPROTEIN"/>
    <property type="match status" value="1"/>
</dbReference>
<evidence type="ECO:0000256" key="1">
    <source>
        <dbReference type="SAM" id="SignalP"/>
    </source>
</evidence>
<dbReference type="InterPro" id="IPR015943">
    <property type="entry name" value="WD40/YVTN_repeat-like_dom_sf"/>
</dbReference>
<dbReference type="SUPFAM" id="SSF110296">
    <property type="entry name" value="Oligoxyloglucan reducing end-specific cellobiohydrolase"/>
    <property type="match status" value="2"/>
</dbReference>
<dbReference type="Gene3D" id="2.130.10.10">
    <property type="entry name" value="YVTN repeat-like/Quinoprotein amine dehydrogenase"/>
    <property type="match status" value="3"/>
</dbReference>
<dbReference type="Pfam" id="PF02012">
    <property type="entry name" value="BNR"/>
    <property type="match status" value="1"/>
</dbReference>
<dbReference type="CDD" id="cd15482">
    <property type="entry name" value="Sialidase_non-viral"/>
    <property type="match status" value="1"/>
</dbReference>
<protein>
    <recommendedName>
        <fullName evidence="4">BNR/Asp-box repeat protein</fullName>
    </recommendedName>
</protein>
<dbReference type="AlphaFoldDB" id="A0AAJ5WSR3"/>
<keyword evidence="1" id="KW-0732">Signal</keyword>
<accession>A0AAJ5WSR3</accession>
<feature type="chain" id="PRO_5042587535" description="BNR/Asp-box repeat protein" evidence="1">
    <location>
        <begin position="22"/>
        <end position="372"/>
    </location>
</feature>
<sequence length="372" mass="40820">MKIYKLAIFLLFPFLFSCNPAVEIPKTSPLTDRLHTQHTDTTGTANIVFRSADGGQTWQDISNGLPEPVKDDYSVGRNVFYAADNGLYLTDGNWIYHSNTNSTAPFWTKDSIPDKHSSICPGKTGIFAYNYYSPILQKLNGTNVWLPVFTDLQKKKVRTVVETAGGTLFIGTDEGLFRSTDNGKTWKDVHAWGLLGKLAESDGVMVATSPRGIIRSTDEGENWDLVISEDGVGIDVESIKGGFAAINYSTAAKTRRIRTSYDGGKTWQPIDAGLPGQAIIDSHWRPINAGNPAQGGNDSVWHPKEDVLPAPTYITSIIQVGEDFFCGHTDGIYRTSDKGKTWTLVLPAVKGKMFKLSVSGNVVYALQMESHC</sequence>
<evidence type="ECO:0000313" key="2">
    <source>
        <dbReference type="EMBL" id="WEK34993.1"/>
    </source>
</evidence>
<name>A0AAJ5WSR3_9BACT</name>
<feature type="signal peptide" evidence="1">
    <location>
        <begin position="1"/>
        <end position="21"/>
    </location>
</feature>
<dbReference type="InterPro" id="IPR002860">
    <property type="entry name" value="BNR_rpt"/>
</dbReference>
<reference evidence="2" key="1">
    <citation type="submission" date="2023-03" db="EMBL/GenBank/DDBJ databases">
        <title>Andean soil-derived lignocellulolytic bacterial consortium as a source of novel taxa and putative plastic-active enzymes.</title>
        <authorList>
            <person name="Diaz-Garcia L."/>
            <person name="Chuvochina M."/>
            <person name="Feuerriegel G."/>
            <person name="Bunk B."/>
            <person name="Sproer C."/>
            <person name="Streit W.R."/>
            <person name="Rodriguez L.M."/>
            <person name="Overmann J."/>
            <person name="Jimenez D.J."/>
        </authorList>
    </citation>
    <scope>NUCLEOTIDE SEQUENCE</scope>
    <source>
        <strain evidence="2">MAG 7</strain>
    </source>
</reference>
<proteinExistence type="predicted"/>
<dbReference type="EMBL" id="CP119311">
    <property type="protein sequence ID" value="WEK34993.1"/>
    <property type="molecule type" value="Genomic_DNA"/>
</dbReference>
<evidence type="ECO:0000313" key="3">
    <source>
        <dbReference type="Proteomes" id="UP001220610"/>
    </source>
</evidence>